<keyword evidence="3" id="KW-1185">Reference proteome</keyword>
<dbReference type="AlphaFoldDB" id="A0A195BBP1"/>
<evidence type="ECO:0000313" key="2">
    <source>
        <dbReference type="EMBL" id="KYM81614.1"/>
    </source>
</evidence>
<protein>
    <submittedName>
        <fullName evidence="2">Uncharacterized protein</fullName>
    </submittedName>
</protein>
<sequence>MQSCRAASEEKRGREAKMKSVALTRRQNGVIAGRGCREELEVGYEGVTTRRALEQMPGSLDGTLCRTRNIDRVLLSNPIQPTDVKPATKLSPPVGPHAAESLRETLKEKCHSS</sequence>
<feature type="region of interest" description="Disordered" evidence="1">
    <location>
        <begin position="80"/>
        <end position="113"/>
    </location>
</feature>
<evidence type="ECO:0000256" key="1">
    <source>
        <dbReference type="SAM" id="MobiDB-lite"/>
    </source>
</evidence>
<feature type="compositionally biased region" description="Basic and acidic residues" evidence="1">
    <location>
        <begin position="100"/>
        <end position="113"/>
    </location>
</feature>
<reference evidence="2 3" key="1">
    <citation type="submission" date="2015-09" db="EMBL/GenBank/DDBJ databases">
        <title>Atta colombica WGS genome.</title>
        <authorList>
            <person name="Nygaard S."/>
            <person name="Hu H."/>
            <person name="Boomsma J."/>
            <person name="Zhang G."/>
        </authorList>
    </citation>
    <scope>NUCLEOTIDE SEQUENCE [LARGE SCALE GENOMIC DNA]</scope>
    <source>
        <strain evidence="2">Treedump-2</strain>
        <tissue evidence="2">Whole body</tissue>
    </source>
</reference>
<name>A0A195BBP1_9HYME</name>
<gene>
    <name evidence="2" type="ORF">ALC53_08001</name>
</gene>
<dbReference type="EMBL" id="KQ976532">
    <property type="protein sequence ID" value="KYM81614.1"/>
    <property type="molecule type" value="Genomic_DNA"/>
</dbReference>
<evidence type="ECO:0000313" key="3">
    <source>
        <dbReference type="Proteomes" id="UP000078540"/>
    </source>
</evidence>
<proteinExistence type="predicted"/>
<dbReference type="Proteomes" id="UP000078540">
    <property type="component" value="Unassembled WGS sequence"/>
</dbReference>
<accession>A0A195BBP1</accession>
<organism evidence="2 3">
    <name type="scientific">Atta colombica</name>
    <dbReference type="NCBI Taxonomy" id="520822"/>
    <lineage>
        <taxon>Eukaryota</taxon>
        <taxon>Metazoa</taxon>
        <taxon>Ecdysozoa</taxon>
        <taxon>Arthropoda</taxon>
        <taxon>Hexapoda</taxon>
        <taxon>Insecta</taxon>
        <taxon>Pterygota</taxon>
        <taxon>Neoptera</taxon>
        <taxon>Endopterygota</taxon>
        <taxon>Hymenoptera</taxon>
        <taxon>Apocrita</taxon>
        <taxon>Aculeata</taxon>
        <taxon>Formicoidea</taxon>
        <taxon>Formicidae</taxon>
        <taxon>Myrmicinae</taxon>
        <taxon>Atta</taxon>
    </lineage>
</organism>